<dbReference type="Proteomes" id="UP001328107">
    <property type="component" value="Unassembled WGS sequence"/>
</dbReference>
<gene>
    <name evidence="2" type="ORF">PMAYCL1PPCAC_09236</name>
</gene>
<sequence>MEEPSDISPSVEKLQIFAFYSVGSISLVIDLGTLAIQALFMCSMVASLGMVILARHQLLLPQDSILKIRTPMRYGTFCAAKMLEKDILFVSHIQLVLFRPVHTKLVLVQKPHLEWRERGLQWSIFVGDVSPIVWGLSYYGAFLFLPVGTVFILLPFLHILVIMLR</sequence>
<keyword evidence="3" id="KW-1185">Reference proteome</keyword>
<accession>A0AAN4ZHA4</accession>
<evidence type="ECO:0000313" key="2">
    <source>
        <dbReference type="EMBL" id="GMR39041.1"/>
    </source>
</evidence>
<keyword evidence="1" id="KW-0812">Transmembrane</keyword>
<keyword evidence="1" id="KW-0472">Membrane</keyword>
<dbReference type="AlphaFoldDB" id="A0AAN4ZHA4"/>
<protein>
    <recommendedName>
        <fullName evidence="4">G protein-coupled receptor</fullName>
    </recommendedName>
</protein>
<organism evidence="2 3">
    <name type="scientific">Pristionchus mayeri</name>
    <dbReference type="NCBI Taxonomy" id="1317129"/>
    <lineage>
        <taxon>Eukaryota</taxon>
        <taxon>Metazoa</taxon>
        <taxon>Ecdysozoa</taxon>
        <taxon>Nematoda</taxon>
        <taxon>Chromadorea</taxon>
        <taxon>Rhabditida</taxon>
        <taxon>Rhabditina</taxon>
        <taxon>Diplogasteromorpha</taxon>
        <taxon>Diplogasteroidea</taxon>
        <taxon>Neodiplogasteridae</taxon>
        <taxon>Pristionchus</taxon>
    </lineage>
</organism>
<evidence type="ECO:0000256" key="1">
    <source>
        <dbReference type="SAM" id="Phobius"/>
    </source>
</evidence>
<feature type="non-terminal residue" evidence="2">
    <location>
        <position position="165"/>
    </location>
</feature>
<keyword evidence="1" id="KW-1133">Transmembrane helix</keyword>
<dbReference type="EMBL" id="BTRK01000002">
    <property type="protein sequence ID" value="GMR39041.1"/>
    <property type="molecule type" value="Genomic_DNA"/>
</dbReference>
<feature type="transmembrane region" description="Helical" evidence="1">
    <location>
        <begin position="143"/>
        <end position="164"/>
    </location>
</feature>
<proteinExistence type="predicted"/>
<comment type="caution">
    <text evidence="2">The sequence shown here is derived from an EMBL/GenBank/DDBJ whole genome shotgun (WGS) entry which is preliminary data.</text>
</comment>
<evidence type="ECO:0000313" key="3">
    <source>
        <dbReference type="Proteomes" id="UP001328107"/>
    </source>
</evidence>
<name>A0AAN4ZHA4_9BILA</name>
<reference evidence="3" key="1">
    <citation type="submission" date="2022-10" db="EMBL/GenBank/DDBJ databases">
        <title>Genome assembly of Pristionchus species.</title>
        <authorList>
            <person name="Yoshida K."/>
            <person name="Sommer R.J."/>
        </authorList>
    </citation>
    <scope>NUCLEOTIDE SEQUENCE [LARGE SCALE GENOMIC DNA]</scope>
    <source>
        <strain evidence="3">RS5460</strain>
    </source>
</reference>
<evidence type="ECO:0008006" key="4">
    <source>
        <dbReference type="Google" id="ProtNLM"/>
    </source>
</evidence>